<dbReference type="GO" id="GO:0016705">
    <property type="term" value="F:oxidoreductase activity, acting on paired donors, with incorporation or reduction of molecular oxygen"/>
    <property type="evidence" value="ECO:0007669"/>
    <property type="project" value="UniProtKB-ARBA"/>
</dbReference>
<evidence type="ECO:0000259" key="11">
    <source>
        <dbReference type="PROSITE" id="PS51296"/>
    </source>
</evidence>
<dbReference type="PROSITE" id="PS51318">
    <property type="entry name" value="TAT"/>
    <property type="match status" value="1"/>
</dbReference>
<comment type="cofactor">
    <cofactor evidence="9">
        <name>[2Fe-2S] cluster</name>
        <dbReference type="ChEBI" id="CHEBI:190135"/>
    </cofactor>
</comment>
<reference evidence="12" key="2">
    <citation type="submission" date="2020-09" db="EMBL/GenBank/DDBJ databases">
        <authorList>
            <person name="Sun Q."/>
            <person name="Ohkuma M."/>
        </authorList>
    </citation>
    <scope>NUCLEOTIDE SEQUENCE</scope>
    <source>
        <strain evidence="12">JCM 4784</strain>
    </source>
</reference>
<sequence>MLEGVNTSGPPSVSPGMTASRDASPLPTGHRLARRTVVAAVGAGGLAAALAGCGSDDDKGSSAPAGGEEDTAREEGGAAGAVLARTADIPVGGGKVFKDEGVVVTQPEEGTFKAFSNRCTHKGCPVTDVEGGTVNCACHGSKFDIADGGVRRSPATSPLPAARISVEGGAIRLA</sequence>
<organism evidence="12 13">
    <name type="scientific">Streptomyces longispororuber</name>
    <dbReference type="NCBI Taxonomy" id="68230"/>
    <lineage>
        <taxon>Bacteria</taxon>
        <taxon>Bacillati</taxon>
        <taxon>Actinomycetota</taxon>
        <taxon>Actinomycetes</taxon>
        <taxon>Kitasatosporales</taxon>
        <taxon>Streptomycetaceae</taxon>
        <taxon>Streptomyces</taxon>
    </lineage>
</organism>
<dbReference type="InterPro" id="IPR006311">
    <property type="entry name" value="TAT_signal"/>
</dbReference>
<evidence type="ECO:0000313" key="12">
    <source>
        <dbReference type="EMBL" id="GHE48016.1"/>
    </source>
</evidence>
<feature type="region of interest" description="Disordered" evidence="10">
    <location>
        <begin position="53"/>
        <end position="79"/>
    </location>
</feature>
<name>A0A918ZDW5_9ACTN</name>
<evidence type="ECO:0000256" key="5">
    <source>
        <dbReference type="ARBA" id="ARBA00023004"/>
    </source>
</evidence>
<feature type="domain" description="Rieske" evidence="11">
    <location>
        <begin position="81"/>
        <end position="173"/>
    </location>
</feature>
<protein>
    <recommendedName>
        <fullName evidence="2">Cytochrome bc1 complex Rieske iron-sulfur subunit</fullName>
    </recommendedName>
    <alternativeName>
        <fullName evidence="8">Cytochrome bc1 reductase complex subunit QcrA</fullName>
    </alternativeName>
</protein>
<dbReference type="PANTHER" id="PTHR10134">
    <property type="entry name" value="CYTOCHROME B-C1 COMPLEX SUBUNIT RIESKE, MITOCHONDRIAL"/>
    <property type="match status" value="1"/>
</dbReference>
<dbReference type="PROSITE" id="PS51296">
    <property type="entry name" value="RIESKE"/>
    <property type="match status" value="1"/>
</dbReference>
<keyword evidence="3" id="KW-0001">2Fe-2S</keyword>
<dbReference type="InterPro" id="IPR014349">
    <property type="entry name" value="Rieske_Fe-S_prot"/>
</dbReference>
<dbReference type="Pfam" id="PF00355">
    <property type="entry name" value="Rieske"/>
    <property type="match status" value="1"/>
</dbReference>
<evidence type="ECO:0000256" key="10">
    <source>
        <dbReference type="SAM" id="MobiDB-lite"/>
    </source>
</evidence>
<evidence type="ECO:0000256" key="3">
    <source>
        <dbReference type="ARBA" id="ARBA00022714"/>
    </source>
</evidence>
<evidence type="ECO:0000256" key="6">
    <source>
        <dbReference type="ARBA" id="ARBA00023014"/>
    </source>
</evidence>
<dbReference type="CDD" id="cd03467">
    <property type="entry name" value="Rieske"/>
    <property type="match status" value="1"/>
</dbReference>
<dbReference type="EMBL" id="BNBT01000016">
    <property type="protein sequence ID" value="GHE48016.1"/>
    <property type="molecule type" value="Genomic_DNA"/>
</dbReference>
<comment type="function">
    <text evidence="1">Iron-sulfur subunit of the cytochrome bc1 complex, an essential component of the respiratory electron transport chain required for ATP synthesis. The bc1 complex catalyzes the oxidation of menaquinol and the reduction of cytochrome c in the respiratory chain. The bc1 complex operates through a Q-cycle mechanism that couples electron transfer to generation of the proton gradient that drives ATP synthesis.</text>
</comment>
<dbReference type="FunFam" id="2.102.10.10:FF:000016">
    <property type="entry name" value="Nitrite reductase/ring-hydroxylating ferredoxin subunit"/>
    <property type="match status" value="1"/>
</dbReference>
<dbReference type="InterPro" id="IPR017941">
    <property type="entry name" value="Rieske_2Fe-2S"/>
</dbReference>
<gene>
    <name evidence="12" type="ORF">GCM10018785_17080</name>
</gene>
<feature type="compositionally biased region" description="Polar residues" evidence="10">
    <location>
        <begin position="1"/>
        <end position="17"/>
    </location>
</feature>
<dbReference type="InterPro" id="IPR036922">
    <property type="entry name" value="Rieske_2Fe-2S_sf"/>
</dbReference>
<dbReference type="PRINTS" id="PR00162">
    <property type="entry name" value="RIESKE"/>
</dbReference>
<dbReference type="GO" id="GO:0004497">
    <property type="term" value="F:monooxygenase activity"/>
    <property type="evidence" value="ECO:0007669"/>
    <property type="project" value="UniProtKB-ARBA"/>
</dbReference>
<dbReference type="AlphaFoldDB" id="A0A918ZDW5"/>
<evidence type="ECO:0000256" key="4">
    <source>
        <dbReference type="ARBA" id="ARBA00022723"/>
    </source>
</evidence>
<evidence type="ECO:0000256" key="2">
    <source>
        <dbReference type="ARBA" id="ARBA00015816"/>
    </source>
</evidence>
<dbReference type="Gene3D" id="2.102.10.10">
    <property type="entry name" value="Rieske [2Fe-2S] iron-sulphur domain"/>
    <property type="match status" value="1"/>
</dbReference>
<comment type="caution">
    <text evidence="12">The sequence shown here is derived from an EMBL/GenBank/DDBJ whole genome shotgun (WGS) entry which is preliminary data.</text>
</comment>
<proteinExistence type="predicted"/>
<keyword evidence="7" id="KW-1015">Disulfide bond</keyword>
<evidence type="ECO:0000256" key="7">
    <source>
        <dbReference type="ARBA" id="ARBA00023157"/>
    </source>
</evidence>
<evidence type="ECO:0000313" key="13">
    <source>
        <dbReference type="Proteomes" id="UP000608024"/>
    </source>
</evidence>
<feature type="region of interest" description="Disordered" evidence="10">
    <location>
        <begin position="1"/>
        <end position="28"/>
    </location>
</feature>
<evidence type="ECO:0000256" key="9">
    <source>
        <dbReference type="ARBA" id="ARBA00034078"/>
    </source>
</evidence>
<keyword evidence="5" id="KW-0408">Iron</keyword>
<dbReference type="GO" id="GO:0016020">
    <property type="term" value="C:membrane"/>
    <property type="evidence" value="ECO:0007669"/>
    <property type="project" value="InterPro"/>
</dbReference>
<dbReference type="InterPro" id="IPR005805">
    <property type="entry name" value="Rieske_Fe-S_prot_C"/>
</dbReference>
<keyword evidence="6" id="KW-0411">Iron-sulfur</keyword>
<dbReference type="GO" id="GO:0051537">
    <property type="term" value="F:2 iron, 2 sulfur cluster binding"/>
    <property type="evidence" value="ECO:0007669"/>
    <property type="project" value="UniProtKB-KW"/>
</dbReference>
<dbReference type="Proteomes" id="UP000608024">
    <property type="component" value="Unassembled WGS sequence"/>
</dbReference>
<evidence type="ECO:0000256" key="8">
    <source>
        <dbReference type="ARBA" id="ARBA00029586"/>
    </source>
</evidence>
<keyword evidence="4" id="KW-0479">Metal-binding</keyword>
<dbReference type="GO" id="GO:0046872">
    <property type="term" value="F:metal ion binding"/>
    <property type="evidence" value="ECO:0007669"/>
    <property type="project" value="UniProtKB-KW"/>
</dbReference>
<dbReference type="SUPFAM" id="SSF50022">
    <property type="entry name" value="ISP domain"/>
    <property type="match status" value="1"/>
</dbReference>
<keyword evidence="13" id="KW-1185">Reference proteome</keyword>
<accession>A0A918ZDW5</accession>
<evidence type="ECO:0000256" key="1">
    <source>
        <dbReference type="ARBA" id="ARBA00002494"/>
    </source>
</evidence>
<reference evidence="12" key="1">
    <citation type="journal article" date="2014" name="Int. J. Syst. Evol. Microbiol.">
        <title>Complete genome sequence of Corynebacterium casei LMG S-19264T (=DSM 44701T), isolated from a smear-ripened cheese.</title>
        <authorList>
            <consortium name="US DOE Joint Genome Institute (JGI-PGF)"/>
            <person name="Walter F."/>
            <person name="Albersmeier A."/>
            <person name="Kalinowski J."/>
            <person name="Ruckert C."/>
        </authorList>
    </citation>
    <scope>NUCLEOTIDE SEQUENCE</scope>
    <source>
        <strain evidence="12">JCM 4784</strain>
    </source>
</reference>